<name>A0A6L6Q224_9BURK</name>
<evidence type="ECO:0008006" key="4">
    <source>
        <dbReference type="Google" id="ProtNLM"/>
    </source>
</evidence>
<reference evidence="2 3" key="1">
    <citation type="submission" date="2019-11" db="EMBL/GenBank/DDBJ databases">
        <title>Type strains purchased from KCTC, JCM and DSMZ.</title>
        <authorList>
            <person name="Lu H."/>
        </authorList>
    </citation>
    <scope>NUCLEOTIDE SEQUENCE [LARGE SCALE GENOMIC DNA]</scope>
    <source>
        <strain evidence="2 3">KCTC 42409</strain>
    </source>
</reference>
<accession>A0A6L6Q224</accession>
<keyword evidence="1" id="KW-0732">Signal</keyword>
<feature type="signal peptide" evidence="1">
    <location>
        <begin position="1"/>
        <end position="18"/>
    </location>
</feature>
<sequence length="115" mass="12750">MNKVIAAALLAACCAAQAQTPPDVAAHQRKELRHGDPARWYKADRSTAAQLRTLRKEINAAYAEAKIGCKKMAADERSDCMKEARDNYAADMSNMRELNYAANHMDTSVYETTGR</sequence>
<feature type="chain" id="PRO_5027102916" description="UrcA family protein" evidence="1">
    <location>
        <begin position="19"/>
        <end position="115"/>
    </location>
</feature>
<evidence type="ECO:0000256" key="1">
    <source>
        <dbReference type="SAM" id="SignalP"/>
    </source>
</evidence>
<dbReference type="RefSeq" id="WP_155439675.1">
    <property type="nucleotide sequence ID" value="NZ_WNLA01000009.1"/>
</dbReference>
<dbReference type="AlphaFoldDB" id="A0A6L6Q224"/>
<gene>
    <name evidence="2" type="ORF">GM668_14470</name>
</gene>
<dbReference type="Proteomes" id="UP000484015">
    <property type="component" value="Unassembled WGS sequence"/>
</dbReference>
<evidence type="ECO:0000313" key="3">
    <source>
        <dbReference type="Proteomes" id="UP000484015"/>
    </source>
</evidence>
<proteinExistence type="predicted"/>
<organism evidence="2 3">
    <name type="scientific">Pseudoduganella ginsengisoli</name>
    <dbReference type="NCBI Taxonomy" id="1462440"/>
    <lineage>
        <taxon>Bacteria</taxon>
        <taxon>Pseudomonadati</taxon>
        <taxon>Pseudomonadota</taxon>
        <taxon>Betaproteobacteria</taxon>
        <taxon>Burkholderiales</taxon>
        <taxon>Oxalobacteraceae</taxon>
        <taxon>Telluria group</taxon>
        <taxon>Pseudoduganella</taxon>
    </lineage>
</organism>
<protein>
    <recommendedName>
        <fullName evidence="4">UrcA family protein</fullName>
    </recommendedName>
</protein>
<keyword evidence="3" id="KW-1185">Reference proteome</keyword>
<evidence type="ECO:0000313" key="2">
    <source>
        <dbReference type="EMBL" id="MTW03288.1"/>
    </source>
</evidence>
<dbReference type="OrthoDB" id="8777848at2"/>
<comment type="caution">
    <text evidence="2">The sequence shown here is derived from an EMBL/GenBank/DDBJ whole genome shotgun (WGS) entry which is preliminary data.</text>
</comment>
<dbReference type="EMBL" id="WNLA01000009">
    <property type="protein sequence ID" value="MTW03288.1"/>
    <property type="molecule type" value="Genomic_DNA"/>
</dbReference>